<dbReference type="InterPro" id="IPR027417">
    <property type="entry name" value="P-loop_NTPase"/>
</dbReference>
<name>A0A9P6GXD4_9MICR</name>
<dbReference type="InterPro" id="IPR003439">
    <property type="entry name" value="ABC_transporter-like_ATP-bd"/>
</dbReference>
<feature type="transmembrane region" description="Helical" evidence="8">
    <location>
        <begin position="71"/>
        <end position="97"/>
    </location>
</feature>
<dbReference type="SUPFAM" id="SSF90123">
    <property type="entry name" value="ABC transporter transmembrane region"/>
    <property type="match status" value="1"/>
</dbReference>
<dbReference type="InterPro" id="IPR003593">
    <property type="entry name" value="AAA+_ATPase"/>
</dbReference>
<dbReference type="Proteomes" id="UP000740883">
    <property type="component" value="Unassembled WGS sequence"/>
</dbReference>
<dbReference type="PROSITE" id="PS50893">
    <property type="entry name" value="ABC_TRANSPORTER_2"/>
    <property type="match status" value="1"/>
</dbReference>
<accession>A0A9P6GXD4</accession>
<keyword evidence="3" id="KW-0547">Nucleotide-binding</keyword>
<dbReference type="Pfam" id="PF00664">
    <property type="entry name" value="ABC_membrane"/>
    <property type="match status" value="1"/>
</dbReference>
<dbReference type="GO" id="GO:0016020">
    <property type="term" value="C:membrane"/>
    <property type="evidence" value="ECO:0007669"/>
    <property type="project" value="UniProtKB-SubCell"/>
</dbReference>
<feature type="transmembrane region" description="Helical" evidence="8">
    <location>
        <begin position="261"/>
        <end position="281"/>
    </location>
</feature>
<dbReference type="InterPro" id="IPR036640">
    <property type="entry name" value="ABC1_TM_sf"/>
</dbReference>
<dbReference type="Gene3D" id="1.20.1560.10">
    <property type="entry name" value="ABC transporter type 1, transmembrane domain"/>
    <property type="match status" value="1"/>
</dbReference>
<dbReference type="PANTHER" id="PTHR24221">
    <property type="entry name" value="ATP-BINDING CASSETTE SUB-FAMILY B"/>
    <property type="match status" value="1"/>
</dbReference>
<gene>
    <name evidence="11" type="primary">ABCB24_1</name>
    <name evidence="11" type="ORF">NGRA_2235</name>
</gene>
<dbReference type="SUPFAM" id="SSF52540">
    <property type="entry name" value="P-loop containing nucleoside triphosphate hydrolases"/>
    <property type="match status" value="1"/>
</dbReference>
<dbReference type="SMART" id="SM00382">
    <property type="entry name" value="AAA"/>
    <property type="match status" value="1"/>
</dbReference>
<feature type="transmembrane region" description="Helical" evidence="8">
    <location>
        <begin position="167"/>
        <end position="189"/>
    </location>
</feature>
<protein>
    <submittedName>
        <fullName evidence="11">ABC transporter B family member 24, mitochondrial</fullName>
    </submittedName>
</protein>
<evidence type="ECO:0000256" key="1">
    <source>
        <dbReference type="ARBA" id="ARBA00004141"/>
    </source>
</evidence>
<sequence length="571" mass="65850">MKKVQKGKKNSLLDLIMNYMLVNPFFKISFIPVVFLTYFALKLHNDIIESVTNLECYMVRSSSETSLETLIFYHVAFLFGHYLFTFTYISVIAFFICNNFTRAFRLYTQQYLSIKYAGFHSLGSGKLHSLIKRRANAVTILARIFMKHIYIGLAYTINNHMLIYKHFGLRIMLWNSVMYLSFFLMYYFVTPCIKGIRDKTNECYNIVSNKIFGIISNYDVIKAYNNDNYEIRRLDEKLQKYQQASFHFDTVLSLSKWGQSFIVFLCYGIAVFMAVYGVGFLRLANQASMLLYGKIFTTTLSKFESIGSCIPYFIEQSAIFEYTCMEDLELDDLLESEQVSQLESKIEFKNFGISVNDKVLLEDVNFEILKGEKVAIVGKNGCGKSTILNTLLRFVDYQGEVLIDGKESKSLSVVSQRSIISYIPQDPHVIEGTVLENIKYGNQNVPNEQIIKLCRSNKTHHVFKQFENGYSTNVGENGKFLSGGQKQQVSFMRAIVKDGDLYLVDEPTSNLDKTAESDMLNLLLNMEKKTVVMILHNPKFLSDFDKILGIHDQRVSVYTSYNAFLKDEHLY</sequence>
<comment type="similarity">
    <text evidence="7">Belongs to the ABC transporter superfamily. ABCB family. Heavy Metal importer (TC 3.A.1.210) subfamily.</text>
</comment>
<evidence type="ECO:0000313" key="12">
    <source>
        <dbReference type="Proteomes" id="UP000740883"/>
    </source>
</evidence>
<evidence type="ECO:0000256" key="2">
    <source>
        <dbReference type="ARBA" id="ARBA00022692"/>
    </source>
</evidence>
<comment type="subcellular location">
    <subcellularLocation>
        <location evidence="1">Membrane</location>
        <topology evidence="1">Multi-pass membrane protein</topology>
    </subcellularLocation>
</comment>
<dbReference type="InterPro" id="IPR039421">
    <property type="entry name" value="Type_1_exporter"/>
</dbReference>
<proteinExistence type="inferred from homology"/>
<feature type="transmembrane region" description="Helical" evidence="8">
    <location>
        <begin position="21"/>
        <end position="41"/>
    </location>
</feature>
<dbReference type="Gene3D" id="3.40.50.300">
    <property type="entry name" value="P-loop containing nucleotide triphosphate hydrolases"/>
    <property type="match status" value="1"/>
</dbReference>
<dbReference type="GO" id="GO:0005524">
    <property type="term" value="F:ATP binding"/>
    <property type="evidence" value="ECO:0007669"/>
    <property type="project" value="UniProtKB-KW"/>
</dbReference>
<dbReference type="AlphaFoldDB" id="A0A9P6GXD4"/>
<keyword evidence="6 8" id="KW-0472">Membrane</keyword>
<evidence type="ECO:0000259" key="10">
    <source>
        <dbReference type="PROSITE" id="PS50929"/>
    </source>
</evidence>
<keyword evidence="2 8" id="KW-0812">Transmembrane</keyword>
<reference evidence="11 12" key="1">
    <citation type="journal article" date="2020" name="Genome Biol. Evol.">
        <title>Comparative genomics of strictly vertically transmitted, feminizing microsporidia endosymbionts of amphipod crustaceans.</title>
        <authorList>
            <person name="Cormier A."/>
            <person name="Chebbi M.A."/>
            <person name="Giraud I."/>
            <person name="Wattier R."/>
            <person name="Teixeira M."/>
            <person name="Gilbert C."/>
            <person name="Rigaud T."/>
            <person name="Cordaux R."/>
        </authorList>
    </citation>
    <scope>NUCLEOTIDE SEQUENCE [LARGE SCALE GENOMIC DNA]</scope>
    <source>
        <strain evidence="11 12">Ou3-Ou53</strain>
    </source>
</reference>
<dbReference type="PANTHER" id="PTHR24221:SF654">
    <property type="entry name" value="ATP-BINDING CASSETTE SUB-FAMILY B MEMBER 6"/>
    <property type="match status" value="1"/>
</dbReference>
<keyword evidence="12" id="KW-1185">Reference proteome</keyword>
<dbReference type="InterPro" id="IPR011527">
    <property type="entry name" value="ABC1_TM_dom"/>
</dbReference>
<dbReference type="PROSITE" id="PS50929">
    <property type="entry name" value="ABC_TM1F"/>
    <property type="match status" value="1"/>
</dbReference>
<feature type="domain" description="ABC transmembrane type-1" evidence="10">
    <location>
        <begin position="177"/>
        <end position="278"/>
    </location>
</feature>
<dbReference type="GO" id="GO:0140359">
    <property type="term" value="F:ABC-type transporter activity"/>
    <property type="evidence" value="ECO:0007669"/>
    <property type="project" value="InterPro"/>
</dbReference>
<feature type="domain" description="ABC transporter" evidence="9">
    <location>
        <begin position="346"/>
        <end position="570"/>
    </location>
</feature>
<evidence type="ECO:0000256" key="6">
    <source>
        <dbReference type="ARBA" id="ARBA00023136"/>
    </source>
</evidence>
<evidence type="ECO:0000313" key="11">
    <source>
        <dbReference type="EMBL" id="KAF9762063.1"/>
    </source>
</evidence>
<evidence type="ECO:0000259" key="9">
    <source>
        <dbReference type="PROSITE" id="PS50893"/>
    </source>
</evidence>
<evidence type="ECO:0000256" key="5">
    <source>
        <dbReference type="ARBA" id="ARBA00022989"/>
    </source>
</evidence>
<feature type="transmembrane region" description="Helical" evidence="8">
    <location>
        <begin position="135"/>
        <end position="155"/>
    </location>
</feature>
<evidence type="ECO:0000256" key="7">
    <source>
        <dbReference type="ARBA" id="ARBA00024363"/>
    </source>
</evidence>
<keyword evidence="5 8" id="KW-1133">Transmembrane helix</keyword>
<dbReference type="OrthoDB" id="6500128at2759"/>
<evidence type="ECO:0000256" key="8">
    <source>
        <dbReference type="SAM" id="Phobius"/>
    </source>
</evidence>
<dbReference type="GO" id="GO:0034040">
    <property type="term" value="F:ATPase-coupled lipid transmembrane transporter activity"/>
    <property type="evidence" value="ECO:0007669"/>
    <property type="project" value="TreeGrafter"/>
</dbReference>
<dbReference type="Pfam" id="PF00005">
    <property type="entry name" value="ABC_tran"/>
    <property type="match status" value="1"/>
</dbReference>
<evidence type="ECO:0000256" key="3">
    <source>
        <dbReference type="ARBA" id="ARBA00022741"/>
    </source>
</evidence>
<dbReference type="EMBL" id="SBJO01000216">
    <property type="protein sequence ID" value="KAF9762063.1"/>
    <property type="molecule type" value="Genomic_DNA"/>
</dbReference>
<evidence type="ECO:0000256" key="4">
    <source>
        <dbReference type="ARBA" id="ARBA00022840"/>
    </source>
</evidence>
<comment type="caution">
    <text evidence="11">The sequence shown here is derived from an EMBL/GenBank/DDBJ whole genome shotgun (WGS) entry which is preliminary data.</text>
</comment>
<keyword evidence="4" id="KW-0067">ATP-binding</keyword>
<organism evidence="11 12">
    <name type="scientific">Nosema granulosis</name>
    <dbReference type="NCBI Taxonomy" id="83296"/>
    <lineage>
        <taxon>Eukaryota</taxon>
        <taxon>Fungi</taxon>
        <taxon>Fungi incertae sedis</taxon>
        <taxon>Microsporidia</taxon>
        <taxon>Nosematidae</taxon>
        <taxon>Nosema</taxon>
    </lineage>
</organism>
<dbReference type="GO" id="GO:0016887">
    <property type="term" value="F:ATP hydrolysis activity"/>
    <property type="evidence" value="ECO:0007669"/>
    <property type="project" value="InterPro"/>
</dbReference>